<keyword evidence="5" id="KW-1185">Reference proteome</keyword>
<gene>
    <name evidence="4" type="ORF">A3SI_03640</name>
</gene>
<organism evidence="4 5">
    <name type="scientific">Nitritalea halalkaliphila LW7</name>
    <dbReference type="NCBI Taxonomy" id="1189621"/>
    <lineage>
        <taxon>Bacteria</taxon>
        <taxon>Pseudomonadati</taxon>
        <taxon>Bacteroidota</taxon>
        <taxon>Cytophagia</taxon>
        <taxon>Cytophagales</taxon>
        <taxon>Cyclobacteriaceae</taxon>
        <taxon>Nitritalea</taxon>
    </lineage>
</organism>
<dbReference type="Proteomes" id="UP000005551">
    <property type="component" value="Unassembled WGS sequence"/>
</dbReference>
<dbReference type="InterPro" id="IPR036097">
    <property type="entry name" value="HisK_dim/P_sf"/>
</dbReference>
<keyword evidence="4" id="KW-0418">Kinase</keyword>
<feature type="coiled-coil region" evidence="2">
    <location>
        <begin position="229"/>
        <end position="292"/>
    </location>
</feature>
<dbReference type="AlphaFoldDB" id="I5C948"/>
<dbReference type="Gene3D" id="1.25.40.10">
    <property type="entry name" value="Tetratricopeptide repeat domain"/>
    <property type="match status" value="1"/>
</dbReference>
<dbReference type="SMART" id="SM00028">
    <property type="entry name" value="TPR"/>
    <property type="match status" value="3"/>
</dbReference>
<accession>I5C948</accession>
<dbReference type="STRING" id="1189621.A3SI_03640"/>
<dbReference type="GO" id="GO:0000155">
    <property type="term" value="F:phosphorelay sensor kinase activity"/>
    <property type="evidence" value="ECO:0007669"/>
    <property type="project" value="InterPro"/>
</dbReference>
<keyword evidence="2" id="KW-0175">Coiled coil</keyword>
<protein>
    <submittedName>
        <fullName evidence="4">Histidine kinase</fullName>
    </submittedName>
</protein>
<feature type="transmembrane region" description="Helical" evidence="3">
    <location>
        <begin position="303"/>
        <end position="321"/>
    </location>
</feature>
<evidence type="ECO:0000256" key="3">
    <source>
        <dbReference type="SAM" id="Phobius"/>
    </source>
</evidence>
<evidence type="ECO:0000313" key="5">
    <source>
        <dbReference type="Proteomes" id="UP000005551"/>
    </source>
</evidence>
<feature type="repeat" description="TPR" evidence="1">
    <location>
        <begin position="113"/>
        <end position="146"/>
    </location>
</feature>
<keyword evidence="3" id="KW-0472">Membrane</keyword>
<reference evidence="4 5" key="1">
    <citation type="submission" date="2012-05" db="EMBL/GenBank/DDBJ databases">
        <title>Genome sequence of Nitritalea halalkaliphila LW7.</title>
        <authorList>
            <person name="Jangir P.K."/>
            <person name="Singh A."/>
            <person name="Shivaji S."/>
            <person name="Sharma R."/>
        </authorList>
    </citation>
    <scope>NUCLEOTIDE SEQUENCE [LARGE SCALE GENOMIC DNA]</scope>
    <source>
        <strain evidence="4 5">LW7</strain>
    </source>
</reference>
<sequence>MRVNNPDAALKLIAEWKEAVGSDKLEMYFPRLQNECGAIFYIRGDYVKAQEAYAAAYQALLERSDYPEHATHVARALNGRGLVRLMYHDYQQAKAFFQEGQALLAGADKGLEASLIFNLGLCYSELGELATALGFFYESLEHLPETALSDRSLRFNRIAKTYLDLGRLAEAEQALAALDLLEPLPLWEEAFRAATQAELAGAKRDTLRMHAFALRAYEQATEMGAIWDKSRALALLADATRTLQRWEETVHWQQELLAAKDSLMTRDKLLEIQDYEAKIAALEKEKLSDQLELFEAATKIKSLVIGVVVLLLLLLLGLFWFQRRTLYLKARQMEEVQGLYAKLQEAHADLQVQSERLAAVNQTKDKLFSLISHDIRSPLGILISYLRLPRNGGVDS</sequence>
<dbReference type="PROSITE" id="PS50005">
    <property type="entry name" value="TPR"/>
    <property type="match status" value="1"/>
</dbReference>
<keyword evidence="4" id="KW-0808">Transferase</keyword>
<comment type="caution">
    <text evidence="4">The sequence shown here is derived from an EMBL/GenBank/DDBJ whole genome shotgun (WGS) entry which is preliminary data.</text>
</comment>
<dbReference type="SUPFAM" id="SSF48452">
    <property type="entry name" value="TPR-like"/>
    <property type="match status" value="1"/>
</dbReference>
<dbReference type="SUPFAM" id="SSF47384">
    <property type="entry name" value="Homodimeric domain of signal transducing histidine kinase"/>
    <property type="match status" value="1"/>
</dbReference>
<evidence type="ECO:0000256" key="1">
    <source>
        <dbReference type="PROSITE-ProRule" id="PRU00339"/>
    </source>
</evidence>
<name>I5C948_9BACT</name>
<evidence type="ECO:0000313" key="4">
    <source>
        <dbReference type="EMBL" id="EIM78350.1"/>
    </source>
</evidence>
<dbReference type="PATRIC" id="fig|1189621.3.peg.761"/>
<proteinExistence type="predicted"/>
<keyword evidence="1" id="KW-0802">TPR repeat</keyword>
<evidence type="ECO:0000256" key="2">
    <source>
        <dbReference type="SAM" id="Coils"/>
    </source>
</evidence>
<dbReference type="Gene3D" id="1.10.287.130">
    <property type="match status" value="1"/>
</dbReference>
<keyword evidence="3" id="KW-0812">Transmembrane</keyword>
<keyword evidence="3" id="KW-1133">Transmembrane helix</keyword>
<dbReference type="InterPro" id="IPR019734">
    <property type="entry name" value="TPR_rpt"/>
</dbReference>
<dbReference type="InterPro" id="IPR011990">
    <property type="entry name" value="TPR-like_helical_dom_sf"/>
</dbReference>
<dbReference type="EMBL" id="AJYA01000007">
    <property type="protein sequence ID" value="EIM78350.1"/>
    <property type="molecule type" value="Genomic_DNA"/>
</dbReference>